<dbReference type="CDD" id="cd00051">
    <property type="entry name" value="EFh"/>
    <property type="match status" value="2"/>
</dbReference>
<keyword evidence="2" id="KW-0518">Myosin</keyword>
<evidence type="ECO:0000256" key="2">
    <source>
        <dbReference type="ARBA" id="ARBA00023123"/>
    </source>
</evidence>
<dbReference type="Pfam" id="PF13833">
    <property type="entry name" value="EF-hand_8"/>
    <property type="match status" value="2"/>
</dbReference>
<evidence type="ECO:0000259" key="5">
    <source>
        <dbReference type="PROSITE" id="PS50222"/>
    </source>
</evidence>
<dbReference type="FunFam" id="1.10.238.10:FF:000003">
    <property type="entry name" value="Calmodulin A"/>
    <property type="match status" value="1"/>
</dbReference>
<sequence length="400" mass="45344">MELQGHKSASSRMPSTDEIEEKRSLQKRLTGLQRNRRCSARPTYTNRNGAACLCDLEKLRLNSIAKADSKRQLFQACTAYIALRCVHHSNASACLFLITFPSTLFPCVVIATLSDIMVADKEQCKDMFNLYDEEGDGKIDGTQIGSVVRALGLKPTNAMVHKAAGEEYKRKGEKRITFEEFMPIYEQLTKEKEVGSYHDYLEGLRVFDKEENGKILAAELRHSLLALGERMNSEEVDEMFEGNQDAEGMINYEECKDMFNLYDEEGDGKIDGTQIGSVVRALGLKPTNAMVHKAAGEEYKRKGEKRITFEEFMPIYEQLTKEKEVGSYHDYLEGLRVFDKEENGKILAAELRHSLLALGERMNSEEVDEMFEGNQDAEGMINYEAFIKKVLAGPFPEEED</sequence>
<dbReference type="EMBL" id="KL363217">
    <property type="protein sequence ID" value="KFD53398.1"/>
    <property type="molecule type" value="Genomic_DNA"/>
</dbReference>
<keyword evidence="1" id="KW-0677">Repeat</keyword>
<accession>A0A085M852</accession>
<organism evidence="6 7">
    <name type="scientific">Trichuris suis</name>
    <name type="common">pig whipworm</name>
    <dbReference type="NCBI Taxonomy" id="68888"/>
    <lineage>
        <taxon>Eukaryota</taxon>
        <taxon>Metazoa</taxon>
        <taxon>Ecdysozoa</taxon>
        <taxon>Nematoda</taxon>
        <taxon>Enoplea</taxon>
        <taxon>Dorylaimia</taxon>
        <taxon>Trichinellida</taxon>
        <taxon>Trichuridae</taxon>
        <taxon>Trichuris</taxon>
    </lineage>
</organism>
<dbReference type="Gene3D" id="1.10.238.10">
    <property type="entry name" value="EF-hand"/>
    <property type="match status" value="4"/>
</dbReference>
<dbReference type="Proteomes" id="UP000030764">
    <property type="component" value="Unassembled WGS sequence"/>
</dbReference>
<dbReference type="InterPro" id="IPR050230">
    <property type="entry name" value="CALM/Myosin/TropC-like"/>
</dbReference>
<name>A0A085M852_9BILA</name>
<reference evidence="6 7" key="1">
    <citation type="journal article" date="2014" name="Nat. Genet.">
        <title>Genome and transcriptome of the porcine whipworm Trichuris suis.</title>
        <authorList>
            <person name="Jex A.R."/>
            <person name="Nejsum P."/>
            <person name="Schwarz E.M."/>
            <person name="Hu L."/>
            <person name="Young N.D."/>
            <person name="Hall R.S."/>
            <person name="Korhonen P.K."/>
            <person name="Liao S."/>
            <person name="Thamsborg S."/>
            <person name="Xia J."/>
            <person name="Xu P."/>
            <person name="Wang S."/>
            <person name="Scheerlinck J.P."/>
            <person name="Hofmann A."/>
            <person name="Sternberg P.W."/>
            <person name="Wang J."/>
            <person name="Gasser R.B."/>
        </authorList>
    </citation>
    <scope>NUCLEOTIDE SEQUENCE [LARGE SCALE GENOMIC DNA]</scope>
    <source>
        <strain evidence="6">DCEP-RM93M</strain>
    </source>
</reference>
<feature type="domain" description="EF-hand" evidence="5">
    <location>
        <begin position="119"/>
        <end position="154"/>
    </location>
</feature>
<gene>
    <name evidence="6" type="ORF">M513_05662</name>
</gene>
<dbReference type="InterPro" id="IPR002048">
    <property type="entry name" value="EF_hand_dom"/>
</dbReference>
<dbReference type="FunFam" id="1.10.238.10:FF:000178">
    <property type="entry name" value="Calmodulin-2 A"/>
    <property type="match status" value="1"/>
</dbReference>
<evidence type="ECO:0000313" key="6">
    <source>
        <dbReference type="EMBL" id="KFD53398.1"/>
    </source>
</evidence>
<evidence type="ECO:0000256" key="4">
    <source>
        <dbReference type="SAM" id="MobiDB-lite"/>
    </source>
</evidence>
<proteinExistence type="predicted"/>
<evidence type="ECO:0000313" key="7">
    <source>
        <dbReference type="Proteomes" id="UP000030764"/>
    </source>
</evidence>
<dbReference type="PANTHER" id="PTHR23048">
    <property type="entry name" value="MYOSIN LIGHT CHAIN 1, 3"/>
    <property type="match status" value="1"/>
</dbReference>
<dbReference type="InterPro" id="IPR011992">
    <property type="entry name" value="EF-hand-dom_pair"/>
</dbReference>
<protein>
    <recommendedName>
        <fullName evidence="5">EF-hand domain-containing protein</fullName>
    </recommendedName>
</protein>
<dbReference type="SUPFAM" id="SSF47473">
    <property type="entry name" value="EF-hand"/>
    <property type="match status" value="2"/>
</dbReference>
<dbReference type="SMART" id="SM00054">
    <property type="entry name" value="EFh"/>
    <property type="match status" value="4"/>
</dbReference>
<feature type="domain" description="EF-hand" evidence="5">
    <location>
        <begin position="250"/>
        <end position="285"/>
    </location>
</feature>
<dbReference type="GO" id="GO:0005859">
    <property type="term" value="C:muscle myosin complex"/>
    <property type="evidence" value="ECO:0007669"/>
    <property type="project" value="TreeGrafter"/>
</dbReference>
<evidence type="ECO:0000256" key="3">
    <source>
        <dbReference type="ARBA" id="ARBA00023175"/>
    </source>
</evidence>
<dbReference type="PANTHER" id="PTHR23048:SF33">
    <property type="entry name" value="MYOSIN LIGHT CHAIN ALKALI"/>
    <property type="match status" value="1"/>
</dbReference>
<dbReference type="AlphaFoldDB" id="A0A085M852"/>
<feature type="region of interest" description="Disordered" evidence="4">
    <location>
        <begin position="1"/>
        <end position="24"/>
    </location>
</feature>
<evidence type="ECO:0000256" key="1">
    <source>
        <dbReference type="ARBA" id="ARBA00022737"/>
    </source>
</evidence>
<dbReference type="PROSITE" id="PS50222">
    <property type="entry name" value="EF_HAND_2"/>
    <property type="match status" value="2"/>
</dbReference>
<keyword evidence="3" id="KW-0505">Motor protein</keyword>
<dbReference type="GO" id="GO:0005509">
    <property type="term" value="F:calcium ion binding"/>
    <property type="evidence" value="ECO:0007669"/>
    <property type="project" value="InterPro"/>
</dbReference>
<keyword evidence="7" id="KW-1185">Reference proteome</keyword>